<reference evidence="2" key="2">
    <citation type="journal article" date="2014" name="ISME J.">
        <title>Microbial stratification in low pH oxic and suboxic macroscopic growths along an acid mine drainage.</title>
        <authorList>
            <person name="Mendez-Garcia C."/>
            <person name="Mesa V."/>
            <person name="Sprenger R.R."/>
            <person name="Richter M."/>
            <person name="Diez M.S."/>
            <person name="Solano J."/>
            <person name="Bargiela R."/>
            <person name="Golyshina O.V."/>
            <person name="Manteca A."/>
            <person name="Ramos J.L."/>
            <person name="Gallego J.R."/>
            <person name="Llorente I."/>
            <person name="Martins Dos Santos V.A."/>
            <person name="Jensen O.N."/>
            <person name="Pelaez A.I."/>
            <person name="Sanchez J."/>
            <person name="Ferrer M."/>
        </authorList>
    </citation>
    <scope>NUCLEOTIDE SEQUENCE</scope>
</reference>
<dbReference type="InterPro" id="IPR003033">
    <property type="entry name" value="SCP2_sterol-bd_dom"/>
</dbReference>
<dbReference type="AlphaFoldDB" id="T0Y3Y4"/>
<sequence length="161" mass="17384">LSALDIGQIPAVAARYHRAMNASPPGWALLADLNPLGPVFVGVFNHCTRGLGLAQTLEELEGKRVCVRATDLPLTMMLVVRGRRLALASAGATPHVTLRGRLIDLARLAARAEDPDTLFFQRRLSFEGETETGLAIKNALDALEWQWPPAARGLVPQTLAT</sequence>
<dbReference type="EMBL" id="AUZX01015931">
    <property type="protein sequence ID" value="EQD27758.1"/>
    <property type="molecule type" value="Genomic_DNA"/>
</dbReference>
<evidence type="ECO:0000259" key="1">
    <source>
        <dbReference type="Pfam" id="PF02036"/>
    </source>
</evidence>
<accession>T0Y3Y4</accession>
<reference evidence="2" key="1">
    <citation type="submission" date="2013-08" db="EMBL/GenBank/DDBJ databases">
        <authorList>
            <person name="Mendez C."/>
            <person name="Richter M."/>
            <person name="Ferrer M."/>
            <person name="Sanchez J."/>
        </authorList>
    </citation>
    <scope>NUCLEOTIDE SEQUENCE</scope>
</reference>
<name>T0Y3Y4_9ZZZZ</name>
<feature type="non-terminal residue" evidence="2">
    <location>
        <position position="1"/>
    </location>
</feature>
<gene>
    <name evidence="2" type="ORF">B1A_21556</name>
</gene>
<proteinExistence type="predicted"/>
<protein>
    <submittedName>
        <fullName evidence="2">Lipid carrier protein</fullName>
    </submittedName>
</protein>
<feature type="domain" description="SCP2" evidence="1">
    <location>
        <begin position="54"/>
        <end position="141"/>
    </location>
</feature>
<comment type="caution">
    <text evidence="2">The sequence shown here is derived from an EMBL/GenBank/DDBJ whole genome shotgun (WGS) entry which is preliminary data.</text>
</comment>
<organism evidence="2">
    <name type="scientific">mine drainage metagenome</name>
    <dbReference type="NCBI Taxonomy" id="410659"/>
    <lineage>
        <taxon>unclassified sequences</taxon>
        <taxon>metagenomes</taxon>
        <taxon>ecological metagenomes</taxon>
    </lineage>
</organism>
<dbReference type="Pfam" id="PF02036">
    <property type="entry name" value="SCP2"/>
    <property type="match status" value="1"/>
</dbReference>
<evidence type="ECO:0000313" key="2">
    <source>
        <dbReference type="EMBL" id="EQD27758.1"/>
    </source>
</evidence>
<feature type="non-terminal residue" evidence="2">
    <location>
        <position position="161"/>
    </location>
</feature>
<dbReference type="InterPro" id="IPR036527">
    <property type="entry name" value="SCP2_sterol-bd_dom_sf"/>
</dbReference>
<dbReference type="SUPFAM" id="SSF55718">
    <property type="entry name" value="SCP-like"/>
    <property type="match status" value="1"/>
</dbReference>